<protein>
    <submittedName>
        <fullName evidence="3">Nuclease</fullName>
    </submittedName>
</protein>
<dbReference type="Pfam" id="PF13482">
    <property type="entry name" value="RNase_H_2"/>
    <property type="match status" value="1"/>
</dbReference>
<dbReference type="InterPro" id="IPR019993">
    <property type="entry name" value="RecB_nuclease_TM0106_put"/>
</dbReference>
<name>A0A3T0RX79_9ACTN</name>
<gene>
    <name evidence="3" type="ORF">C0Z10_02725</name>
</gene>
<feature type="domain" description="YprB ribonuclease H-like" evidence="2">
    <location>
        <begin position="390"/>
        <end position="582"/>
    </location>
</feature>
<organism evidence="3 4">
    <name type="scientific">Acidipropionibacterium jensenii</name>
    <dbReference type="NCBI Taxonomy" id="1749"/>
    <lineage>
        <taxon>Bacteria</taxon>
        <taxon>Bacillati</taxon>
        <taxon>Actinomycetota</taxon>
        <taxon>Actinomycetes</taxon>
        <taxon>Propionibacteriales</taxon>
        <taxon>Propionibacteriaceae</taxon>
        <taxon>Acidipropionibacterium</taxon>
    </lineage>
</organism>
<proteinExistence type="predicted"/>
<evidence type="ECO:0000256" key="1">
    <source>
        <dbReference type="SAM" id="MobiDB-lite"/>
    </source>
</evidence>
<evidence type="ECO:0000259" key="2">
    <source>
        <dbReference type="Pfam" id="PF13482"/>
    </source>
</evidence>
<dbReference type="EMBL" id="CP025570">
    <property type="protein sequence ID" value="AZZ38838.1"/>
    <property type="molecule type" value="Genomic_DNA"/>
</dbReference>
<accession>A0A3T0RX79</accession>
<dbReference type="InterPro" id="IPR038720">
    <property type="entry name" value="YprB_RNase_H-like_dom"/>
</dbReference>
<sequence>MEGMTAAILLDAWAARSCPVKTQNAFDPTLDHSDPAAEANADLFAGSRDLVDLVCDRLATVPGTVDLRPLAEGDTAAHRLATDRALAAGAPVIIAPALPDSPAGHRTGSPEVLVRSGAQRSSAGCGYLPVIITPHRVLERHHTRAQFTWTTALADPDPAAATLSSDQTFRSARQGPLLQAAHYWRLLADLDLLPAPTRLPAAKLAGIVGRDQVDQLSGEHGIAWLDLDHHFIRTFSRTAASGWRRRSVLDRYDHEHEFRVAVAHHAMSSPQHPMVEPIVVGECESCQWWSTCQPRLDDADLSLRISKAPLDVREIAALRRMGVSTVDDLADADLETLLPDYLPQVQHRPEAERRIRLAARRARLIRDGVCLERNDADPIRLPVSRLEIDLDIETSPTDKVYLWGFWVDDRDHLLAASRGHDGPYYLAFSSFEDLDDAAEAALAARAIDWLDEAVRAEPGCLIVHYSDYEKVHLRRFGRASSPCPDRTTGQVARLLASGCFLDLFAVMRAHFFGTAGLGLKVVAQAGPGFHWRDAEPGGLNSQIWWDQAAHHADPARRASARARVLAYNEDDVRATCALRGWLRAGAVVPGSAAVPSAPPGAVSGAVSAASH</sequence>
<dbReference type="AlphaFoldDB" id="A0A3T0RX79"/>
<reference evidence="4" key="1">
    <citation type="submission" date="2017-12" db="EMBL/GenBank/DDBJ databases">
        <title>Whole genome sequencing of Acidipropionibacterium jensenii strains JS279 and JS280.</title>
        <authorList>
            <person name="Deptula P."/>
            <person name="Laine P."/>
            <person name="Smolander O.-P."/>
            <person name="Paulin L."/>
            <person name="Auvinen P."/>
            <person name="Varmanen P."/>
        </authorList>
    </citation>
    <scope>NUCLEOTIDE SEQUENCE [LARGE SCALE GENOMIC DNA]</scope>
    <source>
        <strain evidence="4">JS280</strain>
    </source>
</reference>
<evidence type="ECO:0000313" key="3">
    <source>
        <dbReference type="EMBL" id="AZZ38838.1"/>
    </source>
</evidence>
<evidence type="ECO:0000313" key="4">
    <source>
        <dbReference type="Proteomes" id="UP000285875"/>
    </source>
</evidence>
<dbReference type="RefSeq" id="WP_097798393.1">
    <property type="nucleotide sequence ID" value="NZ_CP025570.1"/>
</dbReference>
<dbReference type="Proteomes" id="UP000285875">
    <property type="component" value="Chromosome"/>
</dbReference>
<dbReference type="NCBIfam" id="TIGR03491">
    <property type="entry name" value="TM0106 family RecB-like putative nuclease"/>
    <property type="match status" value="1"/>
</dbReference>
<feature type="region of interest" description="Disordered" evidence="1">
    <location>
        <begin position="592"/>
        <end position="611"/>
    </location>
</feature>
<dbReference type="KEGG" id="aji:C0Z10_02725"/>